<evidence type="ECO:0000256" key="11">
    <source>
        <dbReference type="ARBA" id="ARBA00022949"/>
    </source>
</evidence>
<evidence type="ECO:0000313" key="26">
    <source>
        <dbReference type="Proteomes" id="UP000288716"/>
    </source>
</evidence>
<protein>
    <recommendedName>
        <fullName evidence="4">Pinin</fullName>
    </recommendedName>
</protein>
<evidence type="ECO:0000259" key="23">
    <source>
        <dbReference type="Pfam" id="PF04696"/>
    </source>
</evidence>
<keyword evidence="5" id="KW-0488">Methylation</keyword>
<dbReference type="Proteomes" id="UP000288716">
    <property type="component" value="Unassembled WGS sequence"/>
</dbReference>
<evidence type="ECO:0000256" key="5">
    <source>
        <dbReference type="ARBA" id="ARBA00022481"/>
    </source>
</evidence>
<proteinExistence type="inferred from homology"/>
<evidence type="ECO:0000256" key="22">
    <source>
        <dbReference type="SAM" id="MobiDB-lite"/>
    </source>
</evidence>
<evidence type="ECO:0000256" key="20">
    <source>
        <dbReference type="ARBA" id="ARBA00025916"/>
    </source>
</evidence>
<evidence type="ECO:0000256" key="3">
    <source>
        <dbReference type="ARBA" id="ARBA00010386"/>
    </source>
</evidence>
<evidence type="ECO:0000256" key="14">
    <source>
        <dbReference type="ARBA" id="ARBA00023054"/>
    </source>
</evidence>
<dbReference type="GO" id="GO:0003677">
    <property type="term" value="F:DNA binding"/>
    <property type="evidence" value="ECO:0007669"/>
    <property type="project" value="UniProtKB-KW"/>
</dbReference>
<keyword evidence="26" id="KW-1185">Reference proteome</keyword>
<dbReference type="AlphaFoldDB" id="A0A443S0K6"/>
<dbReference type="GO" id="GO:0071013">
    <property type="term" value="C:catalytic step 2 spliceosome"/>
    <property type="evidence" value="ECO:0007669"/>
    <property type="project" value="TreeGrafter"/>
</dbReference>
<feature type="domain" description="Pinin/SDK" evidence="24">
    <location>
        <begin position="7"/>
        <end position="39"/>
    </location>
</feature>
<dbReference type="OrthoDB" id="330772at2759"/>
<keyword evidence="10" id="KW-0832">Ubl conjugation</keyword>
<dbReference type="InterPro" id="IPR006787">
    <property type="entry name" value="Pinin_SDK_N"/>
</dbReference>
<evidence type="ECO:0000256" key="7">
    <source>
        <dbReference type="ARBA" id="ARBA00022553"/>
    </source>
</evidence>
<keyword evidence="16" id="KW-0010">Activator</keyword>
<comment type="similarity">
    <text evidence="3">Belongs to the pinin family.</text>
</comment>
<evidence type="ECO:0000256" key="4">
    <source>
        <dbReference type="ARBA" id="ARBA00020056"/>
    </source>
</evidence>
<dbReference type="PANTHER" id="PTHR12707">
    <property type="entry name" value="PINN"/>
    <property type="match status" value="1"/>
</dbReference>
<keyword evidence="8" id="KW-0507">mRNA processing</keyword>
<evidence type="ECO:0000256" key="9">
    <source>
        <dbReference type="ARBA" id="ARBA00022728"/>
    </source>
</evidence>
<feature type="compositionally biased region" description="Basic and acidic residues" evidence="22">
    <location>
        <begin position="74"/>
        <end position="92"/>
    </location>
</feature>
<dbReference type="GO" id="GO:0030057">
    <property type="term" value="C:desmosome"/>
    <property type="evidence" value="ECO:0007669"/>
    <property type="project" value="UniProtKB-SubCell"/>
</dbReference>
<evidence type="ECO:0000313" key="25">
    <source>
        <dbReference type="EMBL" id="RWS21059.1"/>
    </source>
</evidence>
<evidence type="ECO:0000256" key="16">
    <source>
        <dbReference type="ARBA" id="ARBA00023159"/>
    </source>
</evidence>
<reference evidence="25 26" key="1">
    <citation type="journal article" date="2018" name="Gigascience">
        <title>Genomes of trombidid mites reveal novel predicted allergens and laterally-transferred genes associated with secondary metabolism.</title>
        <authorList>
            <person name="Dong X."/>
            <person name="Chaisiri K."/>
            <person name="Xia D."/>
            <person name="Armstrong S.D."/>
            <person name="Fang Y."/>
            <person name="Donnelly M.J."/>
            <person name="Kadowaki T."/>
            <person name="McGarry J.W."/>
            <person name="Darby A.C."/>
            <person name="Makepeace B.L."/>
        </authorList>
    </citation>
    <scope>NUCLEOTIDE SEQUENCE [LARGE SCALE GENOMIC DNA]</scope>
    <source>
        <strain evidence="25">UoL-UT</strain>
    </source>
</reference>
<comment type="subcellular location">
    <subcellularLocation>
        <location evidence="2">Cell junction</location>
        <location evidence="2">Desmosome</location>
    </subcellularLocation>
    <subcellularLocation>
        <location evidence="1">Nucleus speckle</location>
    </subcellularLocation>
</comment>
<gene>
    <name evidence="25" type="ORF">B4U80_01429</name>
</gene>
<dbReference type="GO" id="GO:0006397">
    <property type="term" value="P:mRNA processing"/>
    <property type="evidence" value="ECO:0007669"/>
    <property type="project" value="UniProtKB-KW"/>
</dbReference>
<organism evidence="25 26">
    <name type="scientific">Leptotrombidium deliense</name>
    <dbReference type="NCBI Taxonomy" id="299467"/>
    <lineage>
        <taxon>Eukaryota</taxon>
        <taxon>Metazoa</taxon>
        <taxon>Ecdysozoa</taxon>
        <taxon>Arthropoda</taxon>
        <taxon>Chelicerata</taxon>
        <taxon>Arachnida</taxon>
        <taxon>Acari</taxon>
        <taxon>Acariformes</taxon>
        <taxon>Trombidiformes</taxon>
        <taxon>Prostigmata</taxon>
        <taxon>Anystina</taxon>
        <taxon>Parasitengona</taxon>
        <taxon>Trombiculoidea</taxon>
        <taxon>Trombiculidae</taxon>
        <taxon>Leptotrombidium</taxon>
    </lineage>
</organism>
<dbReference type="Pfam" id="PF04697">
    <property type="entry name" value="Pinin_SDK_N"/>
    <property type="match status" value="1"/>
</dbReference>
<evidence type="ECO:0000256" key="17">
    <source>
        <dbReference type="ARBA" id="ARBA00023163"/>
    </source>
</evidence>
<feature type="region of interest" description="Disordered" evidence="22">
    <location>
        <begin position="33"/>
        <end position="95"/>
    </location>
</feature>
<dbReference type="InterPro" id="IPR039853">
    <property type="entry name" value="Pinin"/>
</dbReference>
<keyword evidence="14 21" id="KW-0175">Coiled coil</keyword>
<keyword evidence="18" id="KW-0508">mRNA splicing</keyword>
<dbReference type="InterPro" id="IPR006786">
    <property type="entry name" value="Pinin_SDK_MemA"/>
</dbReference>
<keyword evidence="12" id="KW-0007">Acetylation</keyword>
<feature type="region of interest" description="Disordered" evidence="22">
    <location>
        <begin position="237"/>
        <end position="315"/>
    </location>
</feature>
<dbReference type="PANTHER" id="PTHR12707:SF0">
    <property type="entry name" value="PININ"/>
    <property type="match status" value="1"/>
</dbReference>
<evidence type="ECO:0000259" key="24">
    <source>
        <dbReference type="Pfam" id="PF04697"/>
    </source>
</evidence>
<feature type="domain" description="Pinin/SDK/MemA protein" evidence="23">
    <location>
        <begin position="91"/>
        <end position="214"/>
    </location>
</feature>
<comment type="subunit">
    <text evidence="20">Found in a mRNA splicing-dependent exon junction complex (EJC). Found in a complex with SR proteins. Found in a mRNP complex with RNPS1. Component of the PSAP complex consisting of RNPS1, SAP18 and PNN. Interacts with PNISR, CTBP1, CTBP2, KRT8, KRT18, KRT19, PS1D/PNO40, PPIG, RNPS1, SFRS4 and SRRM2. Identified in the spliceosome C complex.</text>
</comment>
<dbReference type="VEuPathDB" id="VectorBase:LDEU010981"/>
<evidence type="ECO:0000256" key="8">
    <source>
        <dbReference type="ARBA" id="ARBA00022664"/>
    </source>
</evidence>
<name>A0A443S0K6_9ACAR</name>
<keyword evidence="17" id="KW-0804">Transcription</keyword>
<dbReference type="STRING" id="299467.A0A443S0K6"/>
<evidence type="ECO:0000256" key="2">
    <source>
        <dbReference type="ARBA" id="ARBA00004568"/>
    </source>
</evidence>
<evidence type="ECO:0000256" key="13">
    <source>
        <dbReference type="ARBA" id="ARBA00023015"/>
    </source>
</evidence>
<dbReference type="GO" id="GO:0016607">
    <property type="term" value="C:nuclear speck"/>
    <property type="evidence" value="ECO:0007669"/>
    <property type="project" value="UniProtKB-SubCell"/>
</dbReference>
<evidence type="ECO:0000256" key="6">
    <source>
        <dbReference type="ARBA" id="ARBA00022499"/>
    </source>
</evidence>
<evidence type="ECO:0000256" key="12">
    <source>
        <dbReference type="ARBA" id="ARBA00022990"/>
    </source>
</evidence>
<evidence type="ECO:0000256" key="10">
    <source>
        <dbReference type="ARBA" id="ARBA00022843"/>
    </source>
</evidence>
<feature type="coiled-coil region" evidence="21">
    <location>
        <begin position="117"/>
        <end position="173"/>
    </location>
</feature>
<keyword evidence="6" id="KW-1017">Isopeptide bond</keyword>
<keyword evidence="9" id="KW-0747">Spliceosome</keyword>
<keyword evidence="7" id="KW-0597">Phosphoprotein</keyword>
<accession>A0A443S0K6</accession>
<keyword evidence="11" id="KW-0965">Cell junction</keyword>
<dbReference type="GO" id="GO:0008380">
    <property type="term" value="P:RNA splicing"/>
    <property type="evidence" value="ECO:0007669"/>
    <property type="project" value="UniProtKB-KW"/>
</dbReference>
<evidence type="ECO:0000256" key="19">
    <source>
        <dbReference type="ARBA" id="ARBA00023242"/>
    </source>
</evidence>
<evidence type="ECO:0000256" key="21">
    <source>
        <dbReference type="SAM" id="Coils"/>
    </source>
</evidence>
<evidence type="ECO:0000256" key="18">
    <source>
        <dbReference type="ARBA" id="ARBA00023187"/>
    </source>
</evidence>
<evidence type="ECO:0000256" key="15">
    <source>
        <dbReference type="ARBA" id="ARBA00023125"/>
    </source>
</evidence>
<sequence length="315" mass="36379">MAAIASVFSSLKSEFEEAKTGLKSVDDNIKRLTGREPGVHIQNPIRRQIEHEPEEQEDLQKKPTLQSSVIATQKEVKPRHQAIEEQKSDKKSMARNKRMFGMILGTLQKFQSEESRRKDITQKRVEIEKKLEQAAADEKETVKKERIELYKVRREKQAQIRRIELKMERVQSHQDWEKSFQFLGSFIQTKTKPHIFYMPVKHTPESEKRLKETKDKYRLIVAEKRAKVQKELTDIDDSYKKETESEVGNENEDVTAEDMKANDGDNGETTHAMEVELDSVGNSNSNGGEIGDAIVKSESNETTNTTKDLIELEKF</sequence>
<evidence type="ECO:0000256" key="1">
    <source>
        <dbReference type="ARBA" id="ARBA00004324"/>
    </source>
</evidence>
<keyword evidence="19" id="KW-0539">Nucleus</keyword>
<dbReference type="Pfam" id="PF04696">
    <property type="entry name" value="Pinin_SDK_memA"/>
    <property type="match status" value="1"/>
</dbReference>
<feature type="compositionally biased region" description="Acidic residues" evidence="22">
    <location>
        <begin position="245"/>
        <end position="256"/>
    </location>
</feature>
<keyword evidence="13" id="KW-0805">Transcription regulation</keyword>
<dbReference type="EMBL" id="NCKV01013882">
    <property type="protein sequence ID" value="RWS21059.1"/>
    <property type="molecule type" value="Genomic_DNA"/>
</dbReference>
<keyword evidence="15" id="KW-0238">DNA-binding</keyword>
<comment type="caution">
    <text evidence="25">The sequence shown here is derived from an EMBL/GenBank/DDBJ whole genome shotgun (WGS) entry which is preliminary data.</text>
</comment>